<name>A0A6A6Q6L8_9PEZI</name>
<keyword evidence="2" id="KW-0472">Membrane</keyword>
<evidence type="ECO:0000256" key="2">
    <source>
        <dbReference type="SAM" id="Phobius"/>
    </source>
</evidence>
<protein>
    <submittedName>
        <fullName evidence="3">S-adenosyl-L-methionine-dependent methyltransferase</fullName>
    </submittedName>
</protein>
<keyword evidence="3" id="KW-0489">Methyltransferase</keyword>
<organism evidence="3 4">
    <name type="scientific">Neohortaea acidophila</name>
    <dbReference type="NCBI Taxonomy" id="245834"/>
    <lineage>
        <taxon>Eukaryota</taxon>
        <taxon>Fungi</taxon>
        <taxon>Dikarya</taxon>
        <taxon>Ascomycota</taxon>
        <taxon>Pezizomycotina</taxon>
        <taxon>Dothideomycetes</taxon>
        <taxon>Dothideomycetidae</taxon>
        <taxon>Mycosphaerellales</taxon>
        <taxon>Teratosphaeriaceae</taxon>
        <taxon>Neohortaea</taxon>
    </lineage>
</organism>
<sequence>MEMERNSSGQPQSTLRPTTFPAKQQVRQQPPPSSPFARTRALPWVLLSITAGGIGLYISLLIVSARRPCTNPAISNIAQQQDVSKRYDETADNFDSEVGVSEVLMGINRMRKKLAQQCVGHVLEVSCGTGRNLGYYDVGAESAIESLTFVDLSPPMIEVCKKKWNVLYGSTMSTPSTLREQPFKPGLAVRFLTSSALEPMPPAPNGRAYDTIIQTMGLCSTPAPEALLSNMIRHLNLANPEARILLLEHGRSYRTWLNNILDGAAQRHAEIHGCWFNRDIGALVQDAAKRAGLQVVSEKRHHVGTTWVRESASISQTVSTS</sequence>
<dbReference type="Proteomes" id="UP000799767">
    <property type="component" value="Unassembled WGS sequence"/>
</dbReference>
<feature type="transmembrane region" description="Helical" evidence="2">
    <location>
        <begin position="41"/>
        <end position="63"/>
    </location>
</feature>
<keyword evidence="4" id="KW-1185">Reference proteome</keyword>
<dbReference type="PANTHER" id="PTHR42912:SF83">
    <property type="entry name" value="METHYLTRANSFERASE TYPE 11 DOMAIN-CONTAINING PROTEIN"/>
    <property type="match status" value="1"/>
</dbReference>
<accession>A0A6A6Q6L8</accession>
<feature type="region of interest" description="Disordered" evidence="1">
    <location>
        <begin position="1"/>
        <end position="35"/>
    </location>
</feature>
<proteinExistence type="predicted"/>
<dbReference type="Gene3D" id="3.40.50.150">
    <property type="entry name" value="Vaccinia Virus protein VP39"/>
    <property type="match status" value="1"/>
</dbReference>
<dbReference type="InterPro" id="IPR029063">
    <property type="entry name" value="SAM-dependent_MTases_sf"/>
</dbReference>
<dbReference type="EMBL" id="MU001631">
    <property type="protein sequence ID" value="KAF2487616.1"/>
    <property type="molecule type" value="Genomic_DNA"/>
</dbReference>
<dbReference type="GO" id="GO:0032259">
    <property type="term" value="P:methylation"/>
    <property type="evidence" value="ECO:0007669"/>
    <property type="project" value="UniProtKB-KW"/>
</dbReference>
<evidence type="ECO:0000313" key="3">
    <source>
        <dbReference type="EMBL" id="KAF2487616.1"/>
    </source>
</evidence>
<reference evidence="3" key="1">
    <citation type="journal article" date="2020" name="Stud. Mycol.">
        <title>101 Dothideomycetes genomes: a test case for predicting lifestyles and emergence of pathogens.</title>
        <authorList>
            <person name="Haridas S."/>
            <person name="Albert R."/>
            <person name="Binder M."/>
            <person name="Bloem J."/>
            <person name="Labutti K."/>
            <person name="Salamov A."/>
            <person name="Andreopoulos B."/>
            <person name="Baker S."/>
            <person name="Barry K."/>
            <person name="Bills G."/>
            <person name="Bluhm B."/>
            <person name="Cannon C."/>
            <person name="Castanera R."/>
            <person name="Culley D."/>
            <person name="Daum C."/>
            <person name="Ezra D."/>
            <person name="Gonzalez J."/>
            <person name="Henrissat B."/>
            <person name="Kuo A."/>
            <person name="Liang C."/>
            <person name="Lipzen A."/>
            <person name="Lutzoni F."/>
            <person name="Magnuson J."/>
            <person name="Mondo S."/>
            <person name="Nolan M."/>
            <person name="Ohm R."/>
            <person name="Pangilinan J."/>
            <person name="Park H.-J."/>
            <person name="Ramirez L."/>
            <person name="Alfaro M."/>
            <person name="Sun H."/>
            <person name="Tritt A."/>
            <person name="Yoshinaga Y."/>
            <person name="Zwiers L.-H."/>
            <person name="Turgeon B."/>
            <person name="Goodwin S."/>
            <person name="Spatafora J."/>
            <person name="Crous P."/>
            <person name="Grigoriev I."/>
        </authorList>
    </citation>
    <scope>NUCLEOTIDE SEQUENCE</scope>
    <source>
        <strain evidence="3">CBS 113389</strain>
    </source>
</reference>
<dbReference type="OrthoDB" id="416496at2759"/>
<keyword evidence="2" id="KW-1133">Transmembrane helix</keyword>
<evidence type="ECO:0000313" key="4">
    <source>
        <dbReference type="Proteomes" id="UP000799767"/>
    </source>
</evidence>
<gene>
    <name evidence="3" type="ORF">BDY17DRAFT_314588</name>
</gene>
<keyword evidence="3" id="KW-0808">Transferase</keyword>
<dbReference type="Pfam" id="PF13489">
    <property type="entry name" value="Methyltransf_23"/>
    <property type="match status" value="1"/>
</dbReference>
<dbReference type="SUPFAM" id="SSF53335">
    <property type="entry name" value="S-adenosyl-L-methionine-dependent methyltransferases"/>
    <property type="match status" value="1"/>
</dbReference>
<keyword evidence="2" id="KW-0812">Transmembrane</keyword>
<dbReference type="AlphaFoldDB" id="A0A6A6Q6L8"/>
<dbReference type="GO" id="GO:0008168">
    <property type="term" value="F:methyltransferase activity"/>
    <property type="evidence" value="ECO:0007669"/>
    <property type="project" value="UniProtKB-KW"/>
</dbReference>
<dbReference type="GeneID" id="54476835"/>
<evidence type="ECO:0000256" key="1">
    <source>
        <dbReference type="SAM" id="MobiDB-lite"/>
    </source>
</evidence>
<dbReference type="RefSeq" id="XP_033594185.1">
    <property type="nucleotide sequence ID" value="XM_033735833.1"/>
</dbReference>
<dbReference type="InterPro" id="IPR050508">
    <property type="entry name" value="Methyltransf_Superfamily"/>
</dbReference>
<feature type="compositionally biased region" description="Polar residues" evidence="1">
    <location>
        <begin position="1"/>
        <end position="17"/>
    </location>
</feature>
<dbReference type="PANTHER" id="PTHR42912">
    <property type="entry name" value="METHYLTRANSFERASE"/>
    <property type="match status" value="1"/>
</dbReference>
<dbReference type="CDD" id="cd02440">
    <property type="entry name" value="AdoMet_MTases"/>
    <property type="match status" value="1"/>
</dbReference>